<dbReference type="OrthoDB" id="199095at2"/>
<comment type="similarity">
    <text evidence="1">Belongs to the glycosyltransferase 2 family.</text>
</comment>
<dbReference type="InterPro" id="IPR002138">
    <property type="entry name" value="Pept_C14_p10"/>
</dbReference>
<accession>A0A3M8HHF6</accession>
<dbReference type="PANTHER" id="PTHR22916">
    <property type="entry name" value="GLYCOSYLTRANSFERASE"/>
    <property type="match status" value="1"/>
</dbReference>
<dbReference type="GO" id="GO:0016758">
    <property type="term" value="F:hexosyltransferase activity"/>
    <property type="evidence" value="ECO:0007669"/>
    <property type="project" value="UniProtKB-ARBA"/>
</dbReference>
<dbReference type="PROSITE" id="PS50207">
    <property type="entry name" value="CASPASE_P10"/>
    <property type="match status" value="1"/>
</dbReference>
<dbReference type="InterPro" id="IPR029044">
    <property type="entry name" value="Nucleotide-diphossugar_trans"/>
</dbReference>
<keyword evidence="4" id="KW-1185">Reference proteome</keyword>
<comment type="caution">
    <text evidence="3">The sequence shown here is derived from an EMBL/GenBank/DDBJ whole genome shotgun (WGS) entry which is preliminary data.</text>
</comment>
<dbReference type="AlphaFoldDB" id="A0A3M8HHF6"/>
<dbReference type="GO" id="GO:0006508">
    <property type="term" value="P:proteolysis"/>
    <property type="evidence" value="ECO:0007669"/>
    <property type="project" value="InterPro"/>
</dbReference>
<dbReference type="Pfam" id="PF00535">
    <property type="entry name" value="Glycos_transf_2"/>
    <property type="match status" value="1"/>
</dbReference>
<reference evidence="3 4" key="1">
    <citation type="journal article" date="2014" name="Int. J. Syst. Evol. Microbiol.">
        <title>Lysinibacillus halotolerans sp. nov., isolated from saline-alkaline soil.</title>
        <authorList>
            <person name="Kong D."/>
            <person name="Wang Y."/>
            <person name="Zhao B."/>
            <person name="Li Y."/>
            <person name="Song J."/>
            <person name="Zhai Y."/>
            <person name="Zhang C."/>
            <person name="Wang H."/>
            <person name="Chen X."/>
            <person name="Zhao B."/>
            <person name="Ruan Z."/>
        </authorList>
    </citation>
    <scope>NUCLEOTIDE SEQUENCE [LARGE SCALE GENOMIC DNA]</scope>
    <source>
        <strain evidence="3 4">MCCC 1A12703</strain>
    </source>
</reference>
<evidence type="ECO:0000256" key="1">
    <source>
        <dbReference type="ARBA" id="ARBA00006739"/>
    </source>
</evidence>
<dbReference type="GO" id="GO:0004197">
    <property type="term" value="F:cysteine-type endopeptidase activity"/>
    <property type="evidence" value="ECO:0007669"/>
    <property type="project" value="InterPro"/>
</dbReference>
<evidence type="ECO:0000259" key="2">
    <source>
        <dbReference type="PROSITE" id="PS50207"/>
    </source>
</evidence>
<evidence type="ECO:0000313" key="4">
    <source>
        <dbReference type="Proteomes" id="UP000279909"/>
    </source>
</evidence>
<dbReference type="RefSeq" id="WP_122970442.1">
    <property type="nucleotide sequence ID" value="NZ_RHLQ01000001.1"/>
</dbReference>
<dbReference type="InterPro" id="IPR001173">
    <property type="entry name" value="Glyco_trans_2-like"/>
</dbReference>
<dbReference type="Proteomes" id="UP000279909">
    <property type="component" value="Unassembled WGS sequence"/>
</dbReference>
<feature type="domain" description="Caspase family p10" evidence="2">
    <location>
        <begin position="212"/>
        <end position="248"/>
    </location>
</feature>
<keyword evidence="3" id="KW-0808">Transferase</keyword>
<proteinExistence type="inferred from homology"/>
<dbReference type="EMBL" id="RHLQ01000001">
    <property type="protein sequence ID" value="RND01795.1"/>
    <property type="molecule type" value="Genomic_DNA"/>
</dbReference>
<protein>
    <submittedName>
        <fullName evidence="3">Glycosyltransferase</fullName>
    </submittedName>
</protein>
<sequence length="325" mass="38809">MNDILVSISCLTYNHERYIHDAIESFFMQKTNFKYEILIHDDASSDRTVEIIKDYEKKYPDLIKPIYQTENQFSKEILVDEFNVKRAKGKYIAVCEGDDYWLDPYKLQKQVDFMENHPECSLCVHAGYVVSAKDKKILRHNRPSRTSRYLQVEEVIGQGGDFFVTNSMFYRTQLDLERPMFFQIVPNITDYHLAINLALQGKVYYMDEFLSAWRNGDDASWTSSNMHHIAKKRAHYRQIAEMLDEINRYTNSQYEQVIKWKKDMTELELLIEERKFKEVKKGMYKELYSQLGLKRKAMIWMDEYSPAVSNFLRQAKRSFVKWNMT</sequence>
<evidence type="ECO:0000313" key="3">
    <source>
        <dbReference type="EMBL" id="RND01795.1"/>
    </source>
</evidence>
<name>A0A3M8HHF6_9BACI</name>
<organism evidence="3 4">
    <name type="scientific">Lysinibacillus halotolerans</name>
    <dbReference type="NCBI Taxonomy" id="1368476"/>
    <lineage>
        <taxon>Bacteria</taxon>
        <taxon>Bacillati</taxon>
        <taxon>Bacillota</taxon>
        <taxon>Bacilli</taxon>
        <taxon>Bacillales</taxon>
        <taxon>Bacillaceae</taxon>
        <taxon>Lysinibacillus</taxon>
    </lineage>
</organism>
<dbReference type="Gene3D" id="3.90.550.10">
    <property type="entry name" value="Spore Coat Polysaccharide Biosynthesis Protein SpsA, Chain A"/>
    <property type="match status" value="1"/>
</dbReference>
<gene>
    <name evidence="3" type="ORF">EC501_01115</name>
</gene>
<dbReference type="SUPFAM" id="SSF53448">
    <property type="entry name" value="Nucleotide-diphospho-sugar transferases"/>
    <property type="match status" value="1"/>
</dbReference>
<dbReference type="PANTHER" id="PTHR22916:SF3">
    <property type="entry name" value="UDP-GLCNAC:BETAGAL BETA-1,3-N-ACETYLGLUCOSAMINYLTRANSFERASE-LIKE PROTEIN 1"/>
    <property type="match status" value="1"/>
</dbReference>